<organism evidence="1 2">
    <name type="scientific">Aromatoleum anaerobium</name>
    <dbReference type="NCBI Taxonomy" id="182180"/>
    <lineage>
        <taxon>Bacteria</taxon>
        <taxon>Pseudomonadati</taxon>
        <taxon>Pseudomonadota</taxon>
        <taxon>Betaproteobacteria</taxon>
        <taxon>Rhodocyclales</taxon>
        <taxon>Rhodocyclaceae</taxon>
        <taxon>Aromatoleum</taxon>
    </lineage>
</organism>
<accession>A0ABX1PUN3</accession>
<sequence>MMHPGHRIGTVYLYRSAIDFRKSIGGLSALVEQELGLNPFGDALYLFINRRRDKLKALYWHRNGFCLWYKRLEAERFAWPATDAGEATCVLTARELEWLLEGFDLWAAKPHKTLHFQSVT</sequence>
<keyword evidence="2" id="KW-1185">Reference proteome</keyword>
<protein>
    <submittedName>
        <fullName evidence="1">IS66 family insertion sequence element accessory protein TnpB</fullName>
    </submittedName>
</protein>
<comment type="caution">
    <text evidence="1">The sequence shown here is derived from an EMBL/GenBank/DDBJ whole genome shotgun (WGS) entry which is preliminary data.</text>
</comment>
<evidence type="ECO:0000313" key="1">
    <source>
        <dbReference type="EMBL" id="NMG27080.1"/>
    </source>
</evidence>
<gene>
    <name evidence="1" type="primary">tnpB</name>
    <name evidence="1" type="ORF">GO606_20765</name>
</gene>
<dbReference type="Proteomes" id="UP000615989">
    <property type="component" value="Unassembled WGS sequence"/>
</dbReference>
<dbReference type="PANTHER" id="PTHR36455:SF1">
    <property type="entry name" value="BLR8292 PROTEIN"/>
    <property type="match status" value="1"/>
</dbReference>
<dbReference type="InterPro" id="IPR008878">
    <property type="entry name" value="Transposase_IS66_Orf2"/>
</dbReference>
<dbReference type="NCBIfam" id="NF033819">
    <property type="entry name" value="IS66_TnpB"/>
    <property type="match status" value="1"/>
</dbReference>
<dbReference type="Pfam" id="PF05717">
    <property type="entry name" value="TnpB_IS66"/>
    <property type="match status" value="1"/>
</dbReference>
<evidence type="ECO:0000313" key="2">
    <source>
        <dbReference type="Proteomes" id="UP000615989"/>
    </source>
</evidence>
<dbReference type="EMBL" id="WTVG01000131">
    <property type="protein sequence ID" value="NMG27080.1"/>
    <property type="molecule type" value="Genomic_DNA"/>
</dbReference>
<proteinExistence type="predicted"/>
<name>A0ABX1PUN3_9RHOO</name>
<reference evidence="1" key="1">
    <citation type="submission" date="2019-12" db="EMBL/GenBank/DDBJ databases">
        <title>Comparative genomics gives insights into the taxonomy of the Azoarcus-Aromatoleum group and reveals separate origins of nif in the plant-associated Azoarcus and non-plant-associated Aromatoleum sub-groups.</title>
        <authorList>
            <person name="Lafos M."/>
            <person name="Maluk M."/>
            <person name="Batista M."/>
            <person name="Junghare M."/>
            <person name="Carmona M."/>
            <person name="Faoro H."/>
            <person name="Cruz L.M."/>
            <person name="Battistoni F."/>
            <person name="De Souza E."/>
            <person name="Pedrosa F."/>
            <person name="Chen W.-M."/>
            <person name="Poole P.S."/>
            <person name="Dixon R.A."/>
            <person name="James E.K."/>
        </authorList>
    </citation>
    <scope>NUCLEOTIDE SEQUENCE</scope>
    <source>
        <strain evidence="1">LuFRes1</strain>
    </source>
</reference>
<dbReference type="PANTHER" id="PTHR36455">
    <property type="match status" value="1"/>
</dbReference>